<protein>
    <recommendedName>
        <fullName evidence="4">Ricin B lectin domain-containing protein</fullName>
    </recommendedName>
</protein>
<evidence type="ECO:0000313" key="3">
    <source>
        <dbReference type="Proteomes" id="UP001218218"/>
    </source>
</evidence>
<dbReference type="SUPFAM" id="SSF50370">
    <property type="entry name" value="Ricin B-like lectins"/>
    <property type="match status" value="1"/>
</dbReference>
<dbReference type="AlphaFoldDB" id="A0AAD6ZIL0"/>
<feature type="signal peptide" evidence="1">
    <location>
        <begin position="1"/>
        <end position="18"/>
    </location>
</feature>
<keyword evidence="1" id="KW-0732">Signal</keyword>
<evidence type="ECO:0008006" key="4">
    <source>
        <dbReference type="Google" id="ProtNLM"/>
    </source>
</evidence>
<dbReference type="CDD" id="cd23714">
    <property type="entry name" value="beta-trefoil_Ricin_MtaL"/>
    <property type="match status" value="1"/>
</dbReference>
<name>A0AAD6ZIL0_9AGAR</name>
<dbReference type="Gene3D" id="2.80.10.50">
    <property type="match status" value="1"/>
</dbReference>
<gene>
    <name evidence="2" type="ORF">DFH08DRAFT_817498</name>
</gene>
<feature type="chain" id="PRO_5042166814" description="Ricin B lectin domain-containing protein" evidence="1">
    <location>
        <begin position="19"/>
        <end position="174"/>
    </location>
</feature>
<dbReference type="Proteomes" id="UP001218218">
    <property type="component" value="Unassembled WGS sequence"/>
</dbReference>
<evidence type="ECO:0000313" key="2">
    <source>
        <dbReference type="EMBL" id="KAJ7324026.1"/>
    </source>
</evidence>
<dbReference type="EMBL" id="JARIHO010000045">
    <property type="protein sequence ID" value="KAJ7324026.1"/>
    <property type="molecule type" value="Genomic_DNA"/>
</dbReference>
<accession>A0AAD6ZIL0</accession>
<sequence>MFSKVLAFGLGAVALARAASLQTPMLVCNMNLVTSAGPGKSSSALNPGVYNIYNVASTTQLRSYSNDQPIFVSYTREFPGPFGEWKVDPADSDGFTITNQGLATPTYIDDAGNIVAGTQKPEVFAINSAADGAFVVQRVNQDQVWTADGSLGRSPVTLQPQSGSEEQLWRFLRI</sequence>
<comment type="caution">
    <text evidence="2">The sequence shown here is derived from an EMBL/GenBank/DDBJ whole genome shotgun (WGS) entry which is preliminary data.</text>
</comment>
<dbReference type="InterPro" id="IPR035992">
    <property type="entry name" value="Ricin_B-like_lectins"/>
</dbReference>
<keyword evidence="3" id="KW-1185">Reference proteome</keyword>
<proteinExistence type="predicted"/>
<reference evidence="2" key="1">
    <citation type="submission" date="2023-03" db="EMBL/GenBank/DDBJ databases">
        <title>Massive genome expansion in bonnet fungi (Mycena s.s.) driven by repeated elements and novel gene families across ecological guilds.</title>
        <authorList>
            <consortium name="Lawrence Berkeley National Laboratory"/>
            <person name="Harder C.B."/>
            <person name="Miyauchi S."/>
            <person name="Viragh M."/>
            <person name="Kuo A."/>
            <person name="Thoen E."/>
            <person name="Andreopoulos B."/>
            <person name="Lu D."/>
            <person name="Skrede I."/>
            <person name="Drula E."/>
            <person name="Henrissat B."/>
            <person name="Morin E."/>
            <person name="Kohler A."/>
            <person name="Barry K."/>
            <person name="LaButti K."/>
            <person name="Morin E."/>
            <person name="Salamov A."/>
            <person name="Lipzen A."/>
            <person name="Mereny Z."/>
            <person name="Hegedus B."/>
            <person name="Baldrian P."/>
            <person name="Stursova M."/>
            <person name="Weitz H."/>
            <person name="Taylor A."/>
            <person name="Grigoriev I.V."/>
            <person name="Nagy L.G."/>
            <person name="Martin F."/>
            <person name="Kauserud H."/>
        </authorList>
    </citation>
    <scope>NUCLEOTIDE SEQUENCE</scope>
    <source>
        <strain evidence="2">CBHHK002</strain>
    </source>
</reference>
<evidence type="ECO:0000256" key="1">
    <source>
        <dbReference type="SAM" id="SignalP"/>
    </source>
</evidence>
<organism evidence="2 3">
    <name type="scientific">Mycena albidolilacea</name>
    <dbReference type="NCBI Taxonomy" id="1033008"/>
    <lineage>
        <taxon>Eukaryota</taxon>
        <taxon>Fungi</taxon>
        <taxon>Dikarya</taxon>
        <taxon>Basidiomycota</taxon>
        <taxon>Agaricomycotina</taxon>
        <taxon>Agaricomycetes</taxon>
        <taxon>Agaricomycetidae</taxon>
        <taxon>Agaricales</taxon>
        <taxon>Marasmiineae</taxon>
        <taxon>Mycenaceae</taxon>
        <taxon>Mycena</taxon>
    </lineage>
</organism>